<keyword evidence="9" id="KW-0769">Symport</keyword>
<keyword evidence="24" id="KW-1185">Reference proteome</keyword>
<keyword evidence="10" id="KW-1133">Transmembrane helix</keyword>
<dbReference type="Pfam" id="PF00153">
    <property type="entry name" value="Mito_carr"/>
    <property type="match status" value="3"/>
</dbReference>
<evidence type="ECO:0000256" key="20">
    <source>
        <dbReference type="PROSITE-ProRule" id="PRU00282"/>
    </source>
</evidence>
<keyword evidence="3" id="KW-0813">Transport</keyword>
<dbReference type="GO" id="GO:0015183">
    <property type="term" value="F:L-aspartate transmembrane transporter activity"/>
    <property type="evidence" value="ECO:0007669"/>
    <property type="project" value="TreeGrafter"/>
</dbReference>
<evidence type="ECO:0000256" key="12">
    <source>
        <dbReference type="ARBA" id="ARBA00023136"/>
    </source>
</evidence>
<dbReference type="InterPro" id="IPR023395">
    <property type="entry name" value="MCP_dom_sf"/>
</dbReference>
<evidence type="ECO:0000256" key="10">
    <source>
        <dbReference type="ARBA" id="ARBA00022989"/>
    </source>
</evidence>
<proteinExistence type="inferred from homology"/>
<evidence type="ECO:0000256" key="7">
    <source>
        <dbReference type="ARBA" id="ARBA00022737"/>
    </source>
</evidence>
<evidence type="ECO:0000313" key="23">
    <source>
        <dbReference type="EMBL" id="KAF5908284.1"/>
    </source>
</evidence>
<feature type="active site" evidence="18">
    <location>
        <position position="647"/>
    </location>
</feature>
<comment type="subcellular location">
    <subcellularLocation>
        <location evidence="1">Mitochondrion inner membrane</location>
        <topology evidence="1">Multi-pass membrane protein</topology>
    </subcellularLocation>
</comment>
<feature type="domain" description="ZU5" evidence="22">
    <location>
        <begin position="516"/>
        <end position="657"/>
    </location>
</feature>
<protein>
    <recommendedName>
        <fullName evidence="15">Mitochondrial glutamate carrier 2</fullName>
    </recommendedName>
    <alternativeName>
        <fullName evidence="17">Glutamate/H(+) symporter 2</fullName>
    </alternativeName>
    <alternativeName>
        <fullName evidence="16">Solute carrier family 25 member 18</fullName>
    </alternativeName>
</protein>
<dbReference type="InterPro" id="IPR051028">
    <property type="entry name" value="Mito_Solute_Carrier"/>
</dbReference>
<dbReference type="OrthoDB" id="676979at2759"/>
<evidence type="ECO:0000259" key="22">
    <source>
        <dbReference type="PROSITE" id="PS51145"/>
    </source>
</evidence>
<feature type="region of interest" description="Disordered" evidence="21">
    <location>
        <begin position="1"/>
        <end position="74"/>
    </location>
</feature>
<dbReference type="Pfam" id="PF00791">
    <property type="entry name" value="ZU5"/>
    <property type="match status" value="1"/>
</dbReference>
<dbReference type="PANTHER" id="PTHR45678:SF3">
    <property type="entry name" value="MITOCHONDRIAL GLUTAMATE CARRIER 1"/>
    <property type="match status" value="1"/>
</dbReference>
<evidence type="ECO:0000313" key="24">
    <source>
        <dbReference type="Proteomes" id="UP000727407"/>
    </source>
</evidence>
<evidence type="ECO:0000256" key="16">
    <source>
        <dbReference type="ARBA" id="ARBA00076502"/>
    </source>
</evidence>
<evidence type="ECO:0000256" key="4">
    <source>
        <dbReference type="ARBA" id="ARBA00022553"/>
    </source>
</evidence>
<name>A0A8J4U9P7_CLAMG</name>
<gene>
    <name evidence="23" type="ORF">DAT39_001997</name>
</gene>
<dbReference type="Pfam" id="PF10461">
    <property type="entry name" value="Peptidase_S68"/>
    <property type="match status" value="1"/>
</dbReference>
<evidence type="ECO:0000256" key="15">
    <source>
        <dbReference type="ARBA" id="ARBA00069241"/>
    </source>
</evidence>
<dbReference type="Proteomes" id="UP000727407">
    <property type="component" value="Unassembled WGS sequence"/>
</dbReference>
<dbReference type="InterPro" id="IPR000906">
    <property type="entry name" value="ZU5_dom"/>
</dbReference>
<keyword evidence="4" id="KW-0597">Phosphoprotein</keyword>
<dbReference type="PROSITE" id="PS51450">
    <property type="entry name" value="LRR"/>
    <property type="match status" value="3"/>
</dbReference>
<dbReference type="PRINTS" id="PR00019">
    <property type="entry name" value="LEURICHRPT"/>
</dbReference>
<dbReference type="Gene3D" id="1.50.40.10">
    <property type="entry name" value="Mitochondrial carrier domain"/>
    <property type="match status" value="1"/>
</dbReference>
<keyword evidence="5" id="KW-0433">Leucine-rich repeat</keyword>
<feature type="repeat" description="Solcar" evidence="20">
    <location>
        <begin position="891"/>
        <end position="978"/>
    </location>
</feature>
<evidence type="ECO:0000256" key="17">
    <source>
        <dbReference type="ARBA" id="ARBA00081096"/>
    </source>
</evidence>
<dbReference type="EMBL" id="QNUK01000014">
    <property type="protein sequence ID" value="KAF5908284.1"/>
    <property type="molecule type" value="Genomic_DNA"/>
</dbReference>
<dbReference type="GO" id="GO:0005313">
    <property type="term" value="F:L-glutamate transmembrane transporter activity"/>
    <property type="evidence" value="ECO:0007669"/>
    <property type="project" value="TreeGrafter"/>
</dbReference>
<comment type="caution">
    <text evidence="23">The sequence shown here is derived from an EMBL/GenBank/DDBJ whole genome shotgun (WGS) entry which is preliminary data.</text>
</comment>
<accession>A0A8J4U9P7</accession>
<dbReference type="PANTHER" id="PTHR45678">
    <property type="entry name" value="MITOCHONDRIAL 2-OXODICARBOXYLATE CARRIER 1-RELATED"/>
    <property type="match status" value="1"/>
</dbReference>
<dbReference type="GO" id="GO:0006974">
    <property type="term" value="P:DNA damage response"/>
    <property type="evidence" value="ECO:0007669"/>
    <property type="project" value="InterPro"/>
</dbReference>
<dbReference type="InterPro" id="IPR032675">
    <property type="entry name" value="LRR_dom_sf"/>
</dbReference>
<evidence type="ECO:0000256" key="9">
    <source>
        <dbReference type="ARBA" id="ARBA00022847"/>
    </source>
</evidence>
<feature type="compositionally biased region" description="Basic and acidic residues" evidence="21">
    <location>
        <begin position="20"/>
        <end position="40"/>
    </location>
</feature>
<keyword evidence="11" id="KW-0496">Mitochondrion</keyword>
<evidence type="ECO:0000256" key="14">
    <source>
        <dbReference type="ARBA" id="ARBA00057953"/>
    </source>
</evidence>
<dbReference type="Gene3D" id="3.80.10.10">
    <property type="entry name" value="Ribonuclease Inhibitor"/>
    <property type="match status" value="1"/>
</dbReference>
<dbReference type="GO" id="GO:0015293">
    <property type="term" value="F:symporter activity"/>
    <property type="evidence" value="ECO:0007669"/>
    <property type="project" value="UniProtKB-KW"/>
</dbReference>
<feature type="site" description="Cleavage; by autolysis" evidence="19">
    <location>
        <begin position="506"/>
        <end position="507"/>
    </location>
</feature>
<keyword evidence="6 20" id="KW-0812">Transmembrane</keyword>
<dbReference type="FunFam" id="2.60.220.30:FF:000011">
    <property type="entry name" value="P53-induced death domain protein 1"/>
    <property type="match status" value="1"/>
</dbReference>
<feature type="site" description="Cleavage; by autolysis" evidence="19">
    <location>
        <begin position="648"/>
        <end position="649"/>
    </location>
</feature>
<evidence type="ECO:0000256" key="1">
    <source>
        <dbReference type="ARBA" id="ARBA00004448"/>
    </source>
</evidence>
<dbReference type="AlphaFoldDB" id="A0A8J4U9P7"/>
<dbReference type="SMART" id="SM00364">
    <property type="entry name" value="LRR_BAC"/>
    <property type="match status" value="6"/>
</dbReference>
<dbReference type="InterPro" id="IPR011029">
    <property type="entry name" value="DEATH-like_dom_sf"/>
</dbReference>
<evidence type="ECO:0000256" key="21">
    <source>
        <dbReference type="SAM" id="MobiDB-lite"/>
    </source>
</evidence>
<dbReference type="FunFam" id="1.50.40.10:FF:000026">
    <property type="entry name" value="Putative mitochondrial glutamate carrier 2"/>
    <property type="match status" value="1"/>
</dbReference>
<dbReference type="InterPro" id="IPR018108">
    <property type="entry name" value="MCP_transmembrane"/>
</dbReference>
<organism evidence="23 24">
    <name type="scientific">Clarias magur</name>
    <name type="common">Asian catfish</name>
    <name type="synonym">Macropteronotus magur</name>
    <dbReference type="NCBI Taxonomy" id="1594786"/>
    <lineage>
        <taxon>Eukaryota</taxon>
        <taxon>Metazoa</taxon>
        <taxon>Chordata</taxon>
        <taxon>Craniata</taxon>
        <taxon>Vertebrata</taxon>
        <taxon>Euteleostomi</taxon>
        <taxon>Actinopterygii</taxon>
        <taxon>Neopterygii</taxon>
        <taxon>Teleostei</taxon>
        <taxon>Ostariophysi</taxon>
        <taxon>Siluriformes</taxon>
        <taxon>Clariidae</taxon>
        <taxon>Clarias</taxon>
    </lineage>
</organism>
<keyword evidence="7" id="KW-0677">Repeat</keyword>
<evidence type="ECO:0000256" key="11">
    <source>
        <dbReference type="ARBA" id="ARBA00023128"/>
    </source>
</evidence>
<dbReference type="InterPro" id="IPR003591">
    <property type="entry name" value="Leu-rich_rpt_typical-subtyp"/>
</dbReference>
<comment type="function">
    <text evidence="14">Responsible for the transport of glutamate from the cytosol into the mitochondrial matrix with the concomitant import of a proton (symport system).</text>
</comment>
<dbReference type="PROSITE" id="PS50920">
    <property type="entry name" value="SOLCAR"/>
    <property type="match status" value="3"/>
</dbReference>
<evidence type="ECO:0000256" key="8">
    <source>
        <dbReference type="ARBA" id="ARBA00022792"/>
    </source>
</evidence>
<feature type="compositionally biased region" description="Pro residues" evidence="21">
    <location>
        <begin position="349"/>
        <end position="361"/>
    </location>
</feature>
<evidence type="ECO:0000256" key="6">
    <source>
        <dbReference type="ARBA" id="ARBA00022692"/>
    </source>
</evidence>
<evidence type="ECO:0000256" key="2">
    <source>
        <dbReference type="ARBA" id="ARBA00006375"/>
    </source>
</evidence>
<comment type="similarity">
    <text evidence="2">Belongs to the mitochondrial carrier (TC 2.A.29) family.</text>
</comment>
<reference evidence="23" key="1">
    <citation type="submission" date="2020-07" db="EMBL/GenBank/DDBJ databases">
        <title>Clarias magur genome sequencing, assembly and annotation.</title>
        <authorList>
            <person name="Kushwaha B."/>
            <person name="Kumar R."/>
            <person name="Das P."/>
            <person name="Joshi C.G."/>
            <person name="Kumar D."/>
            <person name="Nagpure N.S."/>
            <person name="Pandey M."/>
            <person name="Agarwal S."/>
            <person name="Srivastava S."/>
            <person name="Singh M."/>
            <person name="Sahoo L."/>
            <person name="Jayasankar P."/>
            <person name="Meher P.K."/>
            <person name="Koringa P.G."/>
            <person name="Iquebal M.A."/>
            <person name="Das S.P."/>
            <person name="Bit A."/>
            <person name="Patnaik S."/>
            <person name="Patel N."/>
            <person name="Shah T.M."/>
            <person name="Hinsu A."/>
            <person name="Jena J.K."/>
        </authorList>
    </citation>
    <scope>NUCLEOTIDE SEQUENCE</scope>
    <source>
        <strain evidence="23">CIFAMagur01</strain>
        <tissue evidence="23">Testis</tissue>
    </source>
</reference>
<feature type="region of interest" description="Disordered" evidence="21">
    <location>
        <begin position="342"/>
        <end position="365"/>
    </location>
</feature>
<dbReference type="SMART" id="SM00369">
    <property type="entry name" value="LRR_TYP"/>
    <property type="match status" value="5"/>
</dbReference>
<evidence type="ECO:0000256" key="18">
    <source>
        <dbReference type="PIRSR" id="PIRSR619502-1"/>
    </source>
</evidence>
<dbReference type="GO" id="GO:0043490">
    <property type="term" value="P:malate-aspartate shuttle"/>
    <property type="evidence" value="ECO:0007669"/>
    <property type="project" value="TreeGrafter"/>
</dbReference>
<feature type="repeat" description="Solcar" evidence="20">
    <location>
        <begin position="1099"/>
        <end position="1148"/>
    </location>
</feature>
<dbReference type="Gene3D" id="1.10.533.10">
    <property type="entry name" value="Death Domain, Fas"/>
    <property type="match status" value="1"/>
</dbReference>
<dbReference type="GO" id="GO:0005743">
    <property type="term" value="C:mitochondrial inner membrane"/>
    <property type="evidence" value="ECO:0007669"/>
    <property type="project" value="UniProtKB-SubCell"/>
</dbReference>
<feature type="non-terminal residue" evidence="23">
    <location>
        <position position="1148"/>
    </location>
</feature>
<evidence type="ECO:0000256" key="3">
    <source>
        <dbReference type="ARBA" id="ARBA00022448"/>
    </source>
</evidence>
<keyword evidence="8" id="KW-0999">Mitochondrion inner membrane</keyword>
<dbReference type="Pfam" id="PF13855">
    <property type="entry name" value="LRR_8"/>
    <property type="match status" value="1"/>
</dbReference>
<feature type="active site" evidence="18">
    <location>
        <position position="507"/>
    </location>
</feature>
<dbReference type="SUPFAM" id="SSF103506">
    <property type="entry name" value="Mitochondrial carrier"/>
    <property type="match status" value="1"/>
</dbReference>
<keyword evidence="12 20" id="KW-0472">Membrane</keyword>
<evidence type="ECO:0000256" key="5">
    <source>
        <dbReference type="ARBA" id="ARBA00022614"/>
    </source>
</evidence>
<dbReference type="GO" id="GO:0006915">
    <property type="term" value="P:apoptotic process"/>
    <property type="evidence" value="ECO:0007669"/>
    <property type="project" value="InterPro"/>
</dbReference>
<dbReference type="FunFam" id="3.80.10.10:FF:001086">
    <property type="entry name" value="P53-induced death domain protein 1"/>
    <property type="match status" value="1"/>
</dbReference>
<sequence length="1148" mass="126835">MGVKEVMTREGDLGEAGMASDRDPQLRRGAKGVDELEHNPEGSASMQSRLQGRGVGNGEAIHDRISSSSSSSCTSPSALFSSLSLSSSSPPPSLAPALPPSLTLDSVLVDGSLVLDVYQRGAAMMPALWESAPGKMKRVQYVRLGSEDEEALEGALRVLPHLTQLRSLAIRGNQFYDAQSDPLPGLLISLPPSMSCLSLLVHLDLSFNHLSSLPACVFSLCHLSELLLCHNQLISLPGEVSGLVALRRLIMLGNKLETLPSQLGLLYELQYLDVSFNQLASLPDELGLLKNLHTLELSSNRLRELPVTLGSLHTLRVLGIHSNELRSIPDSVKSLPELTRLDVRNNPLGRPPTPPPLPPAPAAQTDSSIPELHLAFNQHKFSVSPAGCHVFLPGGGELLFPQGCVKVFTLFKWSERKPDRKWIWLEEHDFLLSRPLELLPHGVTFDKPVDVCVPYHRTCKGEVIVRRYDGHSWTTLPTQTRRGSHRHSCRPQGRAARLACCTVTHFSWFVAVSRPVRDCCSVLPEGALLVSAYNPGIKLIFPPNCTTHARTVTLQVLQVAQSKVQDLTGDPHASASPLLCLSQTPSMHFLQPVKVQIPLPPGLTGLTVDRSRLHLLHGDPEAHTWTDVTAQVSLYFTHLYAIFSVTHFSWYWLWYTTHSCISGVVRKVYHKLKQFRVQFLVLQRKTDLTQVLLQCLPSDKIDGRLASLSEQYDGPQPSDVCNLLEGEQFFAGFERGIDITSDRPDCREGRLAFTFYSHLKNIKEVHVCPTRQHEGTVRGQVSFYRGEAPSDLPEFVVRKRKGHDSQWMATLPLRLPGADHVGSVYAEQQYPPLNLGDPESGYLTEINLLSISLRISQDWRSIGINLGISYKELDRIQFKHRDYSDIDLDNIFTLLGMLSISSASNDHFFSCDTMTTKKTRLQNQQNGTRLYTSMSDCLIKTIRSEGYFGMYRGAAVNLTLVTPEKAIKLAANDFFRHHLSKDGQKLTLFREMLAGCGAGTCQVIVTTPMEMLKIQLQDAGRIAAQRKLMPQAVSPGGPVEVKSQTAMQLTRQLLREKGIAGLYKGLGATLLRDVPFSIIYFPLFANLNNLGKKGEDGPAPFYVSFISGCIAGSTAAVAVNPVDVIKTRLQSLTRGSQEDTYSGVTDCI</sequence>
<feature type="repeat" description="Solcar" evidence="20">
    <location>
        <begin position="986"/>
        <end position="1090"/>
    </location>
</feature>
<feature type="compositionally biased region" description="Basic and acidic residues" evidence="21">
    <location>
        <begin position="1"/>
        <end position="12"/>
    </location>
</feature>
<feature type="active site" evidence="18">
    <location>
        <position position="505"/>
    </location>
</feature>
<evidence type="ECO:0000256" key="19">
    <source>
        <dbReference type="PIRSR" id="PIRSR619502-2"/>
    </source>
</evidence>
<dbReference type="Gene3D" id="2.60.220.30">
    <property type="match status" value="2"/>
</dbReference>
<feature type="active site" evidence="18">
    <location>
        <position position="649"/>
    </location>
</feature>
<dbReference type="InterPro" id="IPR019502">
    <property type="entry name" value="Peptidase_S68_pidd"/>
</dbReference>
<dbReference type="InterPro" id="IPR001611">
    <property type="entry name" value="Leu-rich_rpt"/>
</dbReference>
<comment type="catalytic activity">
    <reaction evidence="13">
        <text>L-glutamate(in) + H(+)(in) = L-glutamate(out) + H(+)(out)</text>
        <dbReference type="Rhea" id="RHEA:70955"/>
        <dbReference type="ChEBI" id="CHEBI:15378"/>
        <dbReference type="ChEBI" id="CHEBI:29985"/>
    </reaction>
</comment>
<dbReference type="SUPFAM" id="SSF52058">
    <property type="entry name" value="L domain-like"/>
    <property type="match status" value="1"/>
</dbReference>
<evidence type="ECO:0000256" key="13">
    <source>
        <dbReference type="ARBA" id="ARBA00048437"/>
    </source>
</evidence>
<dbReference type="PROSITE" id="PS51145">
    <property type="entry name" value="ZU5"/>
    <property type="match status" value="1"/>
</dbReference>